<evidence type="ECO:0000256" key="8">
    <source>
        <dbReference type="ARBA" id="ARBA00022840"/>
    </source>
</evidence>
<keyword evidence="8 9" id="KW-0067">ATP-binding</keyword>
<dbReference type="Gene3D" id="1.10.510.10">
    <property type="entry name" value="Transferase(Phosphotransferase) domain 1"/>
    <property type="match status" value="1"/>
</dbReference>
<dbReference type="SUPFAM" id="SSF57850">
    <property type="entry name" value="RING/U-box"/>
    <property type="match status" value="1"/>
</dbReference>
<dbReference type="PROSITE" id="PS00108">
    <property type="entry name" value="PROTEIN_KINASE_ST"/>
    <property type="match status" value="1"/>
</dbReference>
<name>A0A843UTR0_COLES</name>
<dbReference type="GO" id="GO:0004672">
    <property type="term" value="F:protein kinase activity"/>
    <property type="evidence" value="ECO:0007669"/>
    <property type="project" value="InterPro"/>
</dbReference>
<dbReference type="InterPro" id="IPR011009">
    <property type="entry name" value="Kinase-like_dom_sf"/>
</dbReference>
<protein>
    <recommendedName>
        <fullName evidence="3">RING-type E3 ubiquitin transferase</fullName>
        <ecNumber evidence="3">2.3.2.27</ecNumber>
    </recommendedName>
</protein>
<organism evidence="14 15">
    <name type="scientific">Colocasia esculenta</name>
    <name type="common">Wild taro</name>
    <name type="synonym">Arum esculentum</name>
    <dbReference type="NCBI Taxonomy" id="4460"/>
    <lineage>
        <taxon>Eukaryota</taxon>
        <taxon>Viridiplantae</taxon>
        <taxon>Streptophyta</taxon>
        <taxon>Embryophyta</taxon>
        <taxon>Tracheophyta</taxon>
        <taxon>Spermatophyta</taxon>
        <taxon>Magnoliopsida</taxon>
        <taxon>Liliopsida</taxon>
        <taxon>Araceae</taxon>
        <taxon>Aroideae</taxon>
        <taxon>Colocasieae</taxon>
        <taxon>Colocasia</taxon>
    </lineage>
</organism>
<dbReference type="EMBL" id="NMUH01000744">
    <property type="protein sequence ID" value="MQL84193.1"/>
    <property type="molecule type" value="Genomic_DNA"/>
</dbReference>
<evidence type="ECO:0000313" key="15">
    <source>
        <dbReference type="Proteomes" id="UP000652761"/>
    </source>
</evidence>
<dbReference type="PROSITE" id="PS00107">
    <property type="entry name" value="PROTEIN_KINASE_ATP"/>
    <property type="match status" value="1"/>
</dbReference>
<feature type="region of interest" description="Disordered" evidence="11">
    <location>
        <begin position="214"/>
        <end position="242"/>
    </location>
</feature>
<evidence type="ECO:0000256" key="6">
    <source>
        <dbReference type="ARBA" id="ARBA00022777"/>
    </source>
</evidence>
<comment type="pathway">
    <text evidence="2">Protein modification; protein ubiquitination.</text>
</comment>
<comment type="catalytic activity">
    <reaction evidence="1">
        <text>S-ubiquitinyl-[E2 ubiquitin-conjugating enzyme]-L-cysteine + [acceptor protein]-L-lysine = [E2 ubiquitin-conjugating enzyme]-L-cysteine + N(6)-ubiquitinyl-[acceptor protein]-L-lysine.</text>
        <dbReference type="EC" id="2.3.2.27"/>
    </reaction>
</comment>
<dbReference type="InterPro" id="IPR003613">
    <property type="entry name" value="Ubox_domain"/>
</dbReference>
<feature type="domain" description="Protein kinase" evidence="12">
    <location>
        <begin position="543"/>
        <end position="809"/>
    </location>
</feature>
<keyword evidence="15" id="KW-1185">Reference proteome</keyword>
<sequence>MHRIQVLRSSSGNRGSRGGGGEIEELEPLDVAGASSDTSLWGSPSMEPEEKIYVAVGKEFKESKSTLVWTLQNFPRDKKLVLVHVHRPAQLINMMGAWVPASRLTGQQVNAHRLLEKEKMNKALDEYLALCANTKVQAEKLVIDMDDVAKGLLILIAQHGITKLVMGAAADRQYSKKMKEPKSKKAVTLQKEAPPSCSIWFVCKGHRICNRTTDWDDGKLPSTSTSPSSMSVQSEPFRKSRSQVNPISLPQEAFRHNRSWSDTYDSHAHRRETIGGLPREDPIRTVPQSLVNTEGNNIDVWEGISRKSSLSSDQSSLSPSDETNSFISASVPRYEDSENGSVMLPSLHESEEHFQVSSLRDEQEDESIEDDIYRRLRLAFAEAENSKHEAYEESRRRQRAERDCLEAVRKAKVAENSYAKELKRRKYVEEIVAREKLELDNLKCQLHEVTEELRKAHEQKSALEIQVSNADHVHRGLEEKLLAAQHFINSLQAERHELQRERDDAIKSKELLLEKEEINVGNRPGQNFSAFTYFELEQATNKFGNELKIGEGGYGSVYKGVLRHTTVAIKKLCTQGMQGQIEFYQEVEILSRVRHPNLVMLIGACVEDWCLIYEFLPNGSLEDRLLCKGNTPPLSWQARIRIATEICSALIFLHSHNPHRIVHGDLKPANILLDANLVSKLGDFGISRLLMQTNSGTTLYHRTDPKGTFAYMDPEFCATGELTPGSDIYSFGIIILQLLTGKPAFGIPKEVQDALNRGTLHMILDKSAGDLPFVQAKQLAHLGLRCCEVNRKCRPDLVNEIWRILEPMKKAVSACLSMSSVSSLEDDFHAPPYFMCPIFQEVMRDPHVAGDGFTYEGEAIRGWLEGGNKTSPMTNLNLPHTELIPNHALRSAIQEWLQQQQQLQLIKR</sequence>
<dbReference type="PANTHER" id="PTHR45647">
    <property type="entry name" value="OS02G0152300 PROTEIN"/>
    <property type="match status" value="1"/>
</dbReference>
<feature type="region of interest" description="Disordered" evidence="11">
    <location>
        <begin position="1"/>
        <end position="29"/>
    </location>
</feature>
<evidence type="ECO:0000256" key="2">
    <source>
        <dbReference type="ARBA" id="ARBA00004906"/>
    </source>
</evidence>
<feature type="binding site" evidence="9">
    <location>
        <position position="571"/>
    </location>
    <ligand>
        <name>ATP</name>
        <dbReference type="ChEBI" id="CHEBI:30616"/>
    </ligand>
</feature>
<feature type="coiled-coil region" evidence="10">
    <location>
        <begin position="373"/>
        <end position="515"/>
    </location>
</feature>
<dbReference type="InterPro" id="IPR013083">
    <property type="entry name" value="Znf_RING/FYVE/PHD"/>
</dbReference>
<dbReference type="InterPro" id="IPR051348">
    <property type="entry name" value="U-box_ubiquitin_ligases"/>
</dbReference>
<dbReference type="InterPro" id="IPR008271">
    <property type="entry name" value="Ser/Thr_kinase_AS"/>
</dbReference>
<dbReference type="Pfam" id="PF04564">
    <property type="entry name" value="U-box"/>
    <property type="match status" value="1"/>
</dbReference>
<dbReference type="PROSITE" id="PS50011">
    <property type="entry name" value="PROTEIN_KINASE_DOM"/>
    <property type="match status" value="1"/>
</dbReference>
<dbReference type="EC" id="2.3.2.27" evidence="3"/>
<evidence type="ECO:0000256" key="4">
    <source>
        <dbReference type="ARBA" id="ARBA00022679"/>
    </source>
</evidence>
<evidence type="ECO:0000256" key="7">
    <source>
        <dbReference type="ARBA" id="ARBA00022786"/>
    </source>
</evidence>
<evidence type="ECO:0000256" key="3">
    <source>
        <dbReference type="ARBA" id="ARBA00012483"/>
    </source>
</evidence>
<dbReference type="InterPro" id="IPR017441">
    <property type="entry name" value="Protein_kinase_ATP_BS"/>
</dbReference>
<keyword evidence="4" id="KW-0808">Transferase</keyword>
<dbReference type="Gene3D" id="3.30.40.10">
    <property type="entry name" value="Zinc/RING finger domain, C3HC4 (zinc finger)"/>
    <property type="match status" value="1"/>
</dbReference>
<evidence type="ECO:0000256" key="11">
    <source>
        <dbReference type="SAM" id="MobiDB-lite"/>
    </source>
</evidence>
<proteinExistence type="predicted"/>
<dbReference type="FunFam" id="3.30.200.20:FF:000162">
    <property type="entry name" value="Adenine nucleotide alpha hydrolase-like domain kinase"/>
    <property type="match status" value="1"/>
</dbReference>
<dbReference type="PROSITE" id="PS51698">
    <property type="entry name" value="U_BOX"/>
    <property type="match status" value="1"/>
</dbReference>
<dbReference type="SMART" id="SM00504">
    <property type="entry name" value="Ubox"/>
    <property type="match status" value="1"/>
</dbReference>
<evidence type="ECO:0000259" key="12">
    <source>
        <dbReference type="PROSITE" id="PS50011"/>
    </source>
</evidence>
<dbReference type="InterPro" id="IPR000719">
    <property type="entry name" value="Prot_kinase_dom"/>
</dbReference>
<evidence type="ECO:0000313" key="14">
    <source>
        <dbReference type="EMBL" id="MQL84193.1"/>
    </source>
</evidence>
<feature type="non-terminal residue" evidence="14">
    <location>
        <position position="908"/>
    </location>
</feature>
<dbReference type="Gene3D" id="3.30.200.20">
    <property type="entry name" value="Phosphorylase Kinase, domain 1"/>
    <property type="match status" value="1"/>
</dbReference>
<accession>A0A843UTR0</accession>
<dbReference type="GO" id="GO:0005524">
    <property type="term" value="F:ATP binding"/>
    <property type="evidence" value="ECO:0007669"/>
    <property type="project" value="UniProtKB-UniRule"/>
</dbReference>
<feature type="compositionally biased region" description="Low complexity" evidence="11">
    <location>
        <begin position="221"/>
        <end position="231"/>
    </location>
</feature>
<dbReference type="AlphaFoldDB" id="A0A843UTR0"/>
<keyword evidence="10" id="KW-0175">Coiled coil</keyword>
<dbReference type="CDD" id="cd01989">
    <property type="entry name" value="USP_STK_Ubox_N"/>
    <property type="match status" value="1"/>
</dbReference>
<dbReference type="Gene3D" id="3.40.50.620">
    <property type="entry name" value="HUPs"/>
    <property type="match status" value="1"/>
</dbReference>
<keyword evidence="6" id="KW-0418">Kinase</keyword>
<evidence type="ECO:0000256" key="10">
    <source>
        <dbReference type="SAM" id="Coils"/>
    </source>
</evidence>
<dbReference type="SMART" id="SM00220">
    <property type="entry name" value="S_TKc"/>
    <property type="match status" value="1"/>
</dbReference>
<gene>
    <name evidence="14" type="ORF">Taro_016695</name>
</gene>
<evidence type="ECO:0000256" key="1">
    <source>
        <dbReference type="ARBA" id="ARBA00000900"/>
    </source>
</evidence>
<dbReference type="PANTHER" id="PTHR45647:SF100">
    <property type="entry name" value="U-BOX DOMAIN-CONTAINING PROTEIN 33"/>
    <property type="match status" value="1"/>
</dbReference>
<comment type="caution">
    <text evidence="14">The sequence shown here is derived from an EMBL/GenBank/DDBJ whole genome shotgun (WGS) entry which is preliminary data.</text>
</comment>
<dbReference type="UniPathway" id="UPA00143"/>
<dbReference type="SUPFAM" id="SSF56112">
    <property type="entry name" value="Protein kinase-like (PK-like)"/>
    <property type="match status" value="1"/>
</dbReference>
<dbReference type="GO" id="GO:0016567">
    <property type="term" value="P:protein ubiquitination"/>
    <property type="evidence" value="ECO:0007669"/>
    <property type="project" value="UniProtKB-UniPathway"/>
</dbReference>
<keyword evidence="7" id="KW-0833">Ubl conjugation pathway</keyword>
<dbReference type="CDD" id="cd14066">
    <property type="entry name" value="STKc_IRAK"/>
    <property type="match status" value="1"/>
</dbReference>
<dbReference type="OrthoDB" id="4062651at2759"/>
<keyword evidence="5 9" id="KW-0547">Nucleotide-binding</keyword>
<evidence type="ECO:0000259" key="13">
    <source>
        <dbReference type="PROSITE" id="PS51698"/>
    </source>
</evidence>
<dbReference type="Pfam" id="PF00069">
    <property type="entry name" value="Pkinase"/>
    <property type="match status" value="1"/>
</dbReference>
<dbReference type="GO" id="GO:0061630">
    <property type="term" value="F:ubiquitin protein ligase activity"/>
    <property type="evidence" value="ECO:0007669"/>
    <property type="project" value="UniProtKB-EC"/>
</dbReference>
<dbReference type="Proteomes" id="UP000652761">
    <property type="component" value="Unassembled WGS sequence"/>
</dbReference>
<dbReference type="InterPro" id="IPR014729">
    <property type="entry name" value="Rossmann-like_a/b/a_fold"/>
</dbReference>
<evidence type="ECO:0000256" key="9">
    <source>
        <dbReference type="PROSITE-ProRule" id="PRU10141"/>
    </source>
</evidence>
<feature type="domain" description="U-box" evidence="13">
    <location>
        <begin position="829"/>
        <end position="903"/>
    </location>
</feature>
<evidence type="ECO:0000256" key="5">
    <source>
        <dbReference type="ARBA" id="ARBA00022741"/>
    </source>
</evidence>
<dbReference type="CDD" id="cd16655">
    <property type="entry name" value="RING-Ubox_WDSUB1-like"/>
    <property type="match status" value="1"/>
</dbReference>
<reference evidence="14" key="1">
    <citation type="submission" date="2017-07" db="EMBL/GenBank/DDBJ databases">
        <title>Taro Niue Genome Assembly and Annotation.</title>
        <authorList>
            <person name="Atibalentja N."/>
            <person name="Keating K."/>
            <person name="Fields C.J."/>
        </authorList>
    </citation>
    <scope>NUCLEOTIDE SEQUENCE</scope>
    <source>
        <strain evidence="14">Niue_2</strain>
        <tissue evidence="14">Leaf</tissue>
    </source>
</reference>